<evidence type="ECO:0000313" key="1">
    <source>
        <dbReference type="EMBL" id="KAH7140461.1"/>
    </source>
</evidence>
<dbReference type="EMBL" id="JAGMUU010000013">
    <property type="protein sequence ID" value="KAH7140461.1"/>
    <property type="molecule type" value="Genomic_DNA"/>
</dbReference>
<sequence length="113" mass="11681">MKEPTTFIHKNATYTVSKPTYLTITNCPCTVTYTTPLYPVTTGYATLTTDGKTTTIAYPPTNPPIGTGTSIANTIPVEPTKTESHAVPTAGPTNKASAGFGALAIAGVAAMIM</sequence>
<protein>
    <submittedName>
        <fullName evidence="1">Uncharacterized protein</fullName>
    </submittedName>
</protein>
<name>A0A9P9J234_9HYPO</name>
<organism evidence="1 2">
    <name type="scientific">Dactylonectria estremocensis</name>
    <dbReference type="NCBI Taxonomy" id="1079267"/>
    <lineage>
        <taxon>Eukaryota</taxon>
        <taxon>Fungi</taxon>
        <taxon>Dikarya</taxon>
        <taxon>Ascomycota</taxon>
        <taxon>Pezizomycotina</taxon>
        <taxon>Sordariomycetes</taxon>
        <taxon>Hypocreomycetidae</taxon>
        <taxon>Hypocreales</taxon>
        <taxon>Nectriaceae</taxon>
        <taxon>Dactylonectria</taxon>
    </lineage>
</organism>
<gene>
    <name evidence="1" type="ORF">B0J13DRAFT_624325</name>
</gene>
<dbReference type="OrthoDB" id="4094614at2759"/>
<evidence type="ECO:0000313" key="2">
    <source>
        <dbReference type="Proteomes" id="UP000717696"/>
    </source>
</evidence>
<dbReference type="AlphaFoldDB" id="A0A9P9J234"/>
<reference evidence="1" key="1">
    <citation type="journal article" date="2021" name="Nat. Commun.">
        <title>Genetic determinants of endophytism in the Arabidopsis root mycobiome.</title>
        <authorList>
            <person name="Mesny F."/>
            <person name="Miyauchi S."/>
            <person name="Thiergart T."/>
            <person name="Pickel B."/>
            <person name="Atanasova L."/>
            <person name="Karlsson M."/>
            <person name="Huettel B."/>
            <person name="Barry K.W."/>
            <person name="Haridas S."/>
            <person name="Chen C."/>
            <person name="Bauer D."/>
            <person name="Andreopoulos W."/>
            <person name="Pangilinan J."/>
            <person name="LaButti K."/>
            <person name="Riley R."/>
            <person name="Lipzen A."/>
            <person name="Clum A."/>
            <person name="Drula E."/>
            <person name="Henrissat B."/>
            <person name="Kohler A."/>
            <person name="Grigoriev I.V."/>
            <person name="Martin F.M."/>
            <person name="Hacquard S."/>
        </authorList>
    </citation>
    <scope>NUCLEOTIDE SEQUENCE</scope>
    <source>
        <strain evidence="1">MPI-CAGE-AT-0021</strain>
    </source>
</reference>
<dbReference type="Proteomes" id="UP000717696">
    <property type="component" value="Unassembled WGS sequence"/>
</dbReference>
<keyword evidence="2" id="KW-1185">Reference proteome</keyword>
<accession>A0A9P9J234</accession>
<proteinExistence type="predicted"/>
<comment type="caution">
    <text evidence="1">The sequence shown here is derived from an EMBL/GenBank/DDBJ whole genome shotgun (WGS) entry which is preliminary data.</text>
</comment>